<dbReference type="PANTHER" id="PTHR21392">
    <property type="entry name" value="TRNA-URIDINE AMINOCARBOXYPROPYLTRANSFERASE 2"/>
    <property type="match status" value="1"/>
</dbReference>
<evidence type="ECO:0000256" key="3">
    <source>
        <dbReference type="ARBA" id="ARBA00022691"/>
    </source>
</evidence>
<dbReference type="GO" id="GO:0008033">
    <property type="term" value="P:tRNA processing"/>
    <property type="evidence" value="ECO:0007669"/>
    <property type="project" value="UniProtKB-KW"/>
</dbReference>
<gene>
    <name evidence="7" type="ORF">FHR99_001261</name>
</gene>
<organism evidence="7 8">
    <name type="scientific">Litorivivens lipolytica</name>
    <dbReference type="NCBI Taxonomy" id="1524264"/>
    <lineage>
        <taxon>Bacteria</taxon>
        <taxon>Pseudomonadati</taxon>
        <taxon>Pseudomonadota</taxon>
        <taxon>Gammaproteobacteria</taxon>
        <taxon>Litorivivens</taxon>
    </lineage>
</organism>
<dbReference type="SMART" id="SM01144">
    <property type="entry name" value="DTW"/>
    <property type="match status" value="1"/>
</dbReference>
<feature type="domain" description="DTW" evidence="6">
    <location>
        <begin position="1"/>
        <end position="168"/>
    </location>
</feature>
<keyword evidence="8" id="KW-1185">Reference proteome</keyword>
<comment type="similarity">
    <text evidence="5">Belongs to the TDD superfamily. DTWD2 family.</text>
</comment>
<accession>A0A7W4W477</accession>
<reference evidence="7 8" key="1">
    <citation type="submission" date="2020-08" db="EMBL/GenBank/DDBJ databases">
        <title>Genomic Encyclopedia of Type Strains, Phase III (KMG-III): the genomes of soil and plant-associated and newly described type strains.</title>
        <authorList>
            <person name="Whitman W."/>
        </authorList>
    </citation>
    <scope>NUCLEOTIDE SEQUENCE [LARGE SCALE GENOMIC DNA]</scope>
    <source>
        <strain evidence="7 8">CECT 8654</strain>
    </source>
</reference>
<keyword evidence="4" id="KW-0819">tRNA processing</keyword>
<dbReference type="Proteomes" id="UP000537130">
    <property type="component" value="Unassembled WGS sequence"/>
</dbReference>
<protein>
    <recommendedName>
        <fullName evidence="1">tRNA-uridine aminocarboxypropyltransferase</fullName>
        <ecNumber evidence="1">2.5.1.25</ecNumber>
    </recommendedName>
</protein>
<evidence type="ECO:0000256" key="5">
    <source>
        <dbReference type="ARBA" id="ARBA00034489"/>
    </source>
</evidence>
<dbReference type="AlphaFoldDB" id="A0A7W4W477"/>
<dbReference type="InterPro" id="IPR039262">
    <property type="entry name" value="DTWD2/TAPT"/>
</dbReference>
<dbReference type="InterPro" id="IPR005636">
    <property type="entry name" value="DTW"/>
</dbReference>
<keyword evidence="2" id="KW-0808">Transferase</keyword>
<dbReference type="GO" id="GO:0016432">
    <property type="term" value="F:tRNA-uridine aminocarboxypropyltransferase activity"/>
    <property type="evidence" value="ECO:0007669"/>
    <property type="project" value="UniProtKB-EC"/>
</dbReference>
<evidence type="ECO:0000256" key="4">
    <source>
        <dbReference type="ARBA" id="ARBA00022694"/>
    </source>
</evidence>
<evidence type="ECO:0000313" key="7">
    <source>
        <dbReference type="EMBL" id="MBB3047025.1"/>
    </source>
</evidence>
<name>A0A7W4W477_9GAMM</name>
<evidence type="ECO:0000313" key="8">
    <source>
        <dbReference type="Proteomes" id="UP000537130"/>
    </source>
</evidence>
<keyword evidence="3" id="KW-0949">S-adenosyl-L-methionine</keyword>
<evidence type="ECO:0000259" key="6">
    <source>
        <dbReference type="SMART" id="SM01144"/>
    </source>
</evidence>
<proteinExistence type="inferred from homology"/>
<sequence length="179" mass="20671">MVRLDSRYRIVILQDPIEARHALSTAPLLEKSLRNAQRNIDETFDPQVVIGPDWQDCAVLVYPGENPISAEHIREQPQRNTLIFLDGTWRKTGRLLRLNAWLQLLPRMALDAKSQRSNYRIRRSPRADGLATIEAAVQCLNALESERDFSPMLRAFDTMIDFQITAMGKKTYLRNHKND</sequence>
<evidence type="ECO:0000256" key="1">
    <source>
        <dbReference type="ARBA" id="ARBA00012386"/>
    </source>
</evidence>
<dbReference type="Pfam" id="PF03942">
    <property type="entry name" value="DTW"/>
    <property type="match status" value="1"/>
</dbReference>
<comment type="caution">
    <text evidence="7">The sequence shown here is derived from an EMBL/GenBank/DDBJ whole genome shotgun (WGS) entry which is preliminary data.</text>
</comment>
<dbReference type="EC" id="2.5.1.25" evidence="1"/>
<evidence type="ECO:0000256" key="2">
    <source>
        <dbReference type="ARBA" id="ARBA00022679"/>
    </source>
</evidence>
<dbReference type="PANTHER" id="PTHR21392:SF0">
    <property type="entry name" value="TRNA-URIDINE AMINOCARBOXYPROPYLTRANSFERASE 2"/>
    <property type="match status" value="1"/>
</dbReference>
<dbReference type="EMBL" id="JACHWY010000001">
    <property type="protein sequence ID" value="MBB3047025.1"/>
    <property type="molecule type" value="Genomic_DNA"/>
</dbReference>